<reference evidence="1" key="1">
    <citation type="submission" date="2020-08" db="EMBL/GenBank/DDBJ databases">
        <title>Multicomponent nature underlies the extraordinary mechanical properties of spider dragline silk.</title>
        <authorList>
            <person name="Kono N."/>
            <person name="Nakamura H."/>
            <person name="Mori M."/>
            <person name="Yoshida Y."/>
            <person name="Ohtoshi R."/>
            <person name="Malay A.D."/>
            <person name="Moran D.A.P."/>
            <person name="Tomita M."/>
            <person name="Numata K."/>
            <person name="Arakawa K."/>
        </authorList>
    </citation>
    <scope>NUCLEOTIDE SEQUENCE</scope>
</reference>
<comment type="caution">
    <text evidence="1">The sequence shown here is derived from an EMBL/GenBank/DDBJ whole genome shotgun (WGS) entry which is preliminary data.</text>
</comment>
<sequence>MQYLNFGRKYEVAAVTGDISRLPGKNCLFRQAQMIGTRLFCEEEESISNSSHSEEESIEILKEKPLTLDEKLVKAIYSKTKVLYCSTKKSTSFNKIMKQEMQLFDSTESPSPNIIKLCDALKTIPPTSVEAKRAFSAAGLFVTKLKTRLRDKTSEEEAVRCALRILRMMLMVLLPLFGWGWREVFFSKEWNDRDIRVLQADYSSIGFDSVMLPNSFIIERSMAITLPANFTVFAFSGVVEDGCFRSLLCCFMSLIISCYIKVSHADFCFHFDNWVRLVGALKQASVRSHNTQEYESVHAIYR</sequence>
<organism evidence="1 2">
    <name type="scientific">Trichonephila clavipes</name>
    <name type="common">Golden silk orbweaver</name>
    <name type="synonym">Nephila clavipes</name>
    <dbReference type="NCBI Taxonomy" id="2585209"/>
    <lineage>
        <taxon>Eukaryota</taxon>
        <taxon>Metazoa</taxon>
        <taxon>Ecdysozoa</taxon>
        <taxon>Arthropoda</taxon>
        <taxon>Chelicerata</taxon>
        <taxon>Arachnida</taxon>
        <taxon>Araneae</taxon>
        <taxon>Araneomorphae</taxon>
        <taxon>Entelegynae</taxon>
        <taxon>Araneoidea</taxon>
        <taxon>Nephilidae</taxon>
        <taxon>Trichonephila</taxon>
    </lineage>
</organism>
<name>A0A8X6VEN3_TRICX</name>
<evidence type="ECO:0008006" key="3">
    <source>
        <dbReference type="Google" id="ProtNLM"/>
    </source>
</evidence>
<gene>
    <name evidence="1" type="primary">AVEN_121798_1</name>
    <name evidence="1" type="ORF">TNCV_3269951</name>
</gene>
<dbReference type="EMBL" id="BMAU01021249">
    <property type="protein sequence ID" value="GFY05123.1"/>
    <property type="molecule type" value="Genomic_DNA"/>
</dbReference>
<protein>
    <recommendedName>
        <fullName evidence="3">HAT C-terminal dimerisation domain-containing protein</fullName>
    </recommendedName>
</protein>
<accession>A0A8X6VEN3</accession>
<evidence type="ECO:0000313" key="1">
    <source>
        <dbReference type="EMBL" id="GFY05123.1"/>
    </source>
</evidence>
<evidence type="ECO:0000313" key="2">
    <source>
        <dbReference type="Proteomes" id="UP000887159"/>
    </source>
</evidence>
<keyword evidence="2" id="KW-1185">Reference proteome</keyword>
<dbReference type="Proteomes" id="UP000887159">
    <property type="component" value="Unassembled WGS sequence"/>
</dbReference>
<proteinExistence type="predicted"/>
<dbReference type="AlphaFoldDB" id="A0A8X6VEN3"/>